<dbReference type="AlphaFoldDB" id="A0A7V8VHH0"/>
<dbReference type="InterPro" id="IPR050465">
    <property type="entry name" value="UPF0194_transport"/>
</dbReference>
<keyword evidence="2 3" id="KW-0175">Coiled coil</keyword>
<keyword evidence="4" id="KW-0732">Signal</keyword>
<evidence type="ECO:0000256" key="1">
    <source>
        <dbReference type="ARBA" id="ARBA00004196"/>
    </source>
</evidence>
<dbReference type="GO" id="GO:0030313">
    <property type="term" value="C:cell envelope"/>
    <property type="evidence" value="ECO:0007669"/>
    <property type="project" value="UniProtKB-SubCell"/>
</dbReference>
<evidence type="ECO:0000256" key="2">
    <source>
        <dbReference type="ARBA" id="ARBA00023054"/>
    </source>
</evidence>
<accession>A0A7V8VHH0</accession>
<dbReference type="SUPFAM" id="SSF111369">
    <property type="entry name" value="HlyD-like secretion proteins"/>
    <property type="match status" value="2"/>
</dbReference>
<dbReference type="PANTHER" id="PTHR32347">
    <property type="entry name" value="EFFLUX SYSTEM COMPONENT YKNX-RELATED"/>
    <property type="match status" value="1"/>
</dbReference>
<feature type="coiled-coil region" evidence="3">
    <location>
        <begin position="100"/>
        <end position="127"/>
    </location>
</feature>
<protein>
    <submittedName>
        <fullName evidence="5">HlyD family efflux transporter periplasmic adaptor subunit</fullName>
    </submittedName>
</protein>
<evidence type="ECO:0000313" key="6">
    <source>
        <dbReference type="Proteomes" id="UP000542342"/>
    </source>
</evidence>
<dbReference type="RefSeq" id="WP_194539770.1">
    <property type="nucleotide sequence ID" value="NZ_JACEFB010000022.1"/>
</dbReference>
<dbReference type="PANTHER" id="PTHR32347:SF23">
    <property type="entry name" value="BLL5650 PROTEIN"/>
    <property type="match status" value="1"/>
</dbReference>
<gene>
    <name evidence="5" type="ORF">H0921_17240</name>
</gene>
<feature type="chain" id="PRO_5030540031" evidence="4">
    <location>
        <begin position="29"/>
        <end position="379"/>
    </location>
</feature>
<proteinExistence type="predicted"/>
<reference evidence="5 6" key="1">
    <citation type="submission" date="2020-07" db="EMBL/GenBank/DDBJ databases">
        <title>Thermogemmata thermophila gen. nov., sp. nov., a novel moderate thermophilic planctomycete from a Kamchatka hot spring.</title>
        <authorList>
            <person name="Elcheninov A.G."/>
            <person name="Podosokorskaya O.A."/>
            <person name="Kovaleva O.L."/>
            <person name="Novikov A."/>
            <person name="Bonch-Osmolovskaya E.A."/>
            <person name="Toshchakov S.V."/>
            <person name="Kublanov I.V."/>
        </authorList>
    </citation>
    <scope>NUCLEOTIDE SEQUENCE [LARGE SCALE GENOMIC DNA]</scope>
    <source>
        <strain evidence="5 6">2918</strain>
    </source>
</reference>
<comment type="subcellular location">
    <subcellularLocation>
        <location evidence="1">Cell envelope</location>
    </subcellularLocation>
</comment>
<dbReference type="Gene3D" id="2.40.50.100">
    <property type="match status" value="1"/>
</dbReference>
<organism evidence="5 6">
    <name type="scientific">Thermogemmata fonticola</name>
    <dbReference type="NCBI Taxonomy" id="2755323"/>
    <lineage>
        <taxon>Bacteria</taxon>
        <taxon>Pseudomonadati</taxon>
        <taxon>Planctomycetota</taxon>
        <taxon>Planctomycetia</taxon>
        <taxon>Gemmatales</taxon>
        <taxon>Gemmataceae</taxon>
        <taxon>Thermogemmata</taxon>
    </lineage>
</organism>
<feature type="signal peptide" evidence="4">
    <location>
        <begin position="1"/>
        <end position="28"/>
    </location>
</feature>
<dbReference type="EMBL" id="JACEFB010000022">
    <property type="protein sequence ID" value="MBA2227907.1"/>
    <property type="molecule type" value="Genomic_DNA"/>
</dbReference>
<dbReference type="Gene3D" id="1.10.287.470">
    <property type="entry name" value="Helix hairpin bin"/>
    <property type="match status" value="1"/>
</dbReference>
<sequence>MVLRFRVRPAMALLGAALLAVSLFGAKALTQGQGETSASNRFSTPAVRPTGLIVLGTVDTDPPPVAYGLPPVLQSGTIAEVFVKEQQIVRAGDRLYAFDTSLLQRDLEIAKAELELAQTRLDEAKVAADQHAKSVAIMEKVVASAEEKVRIHSRLYNLIRDNLENFWRNQAQPKLSEEEIRKKLQDDDKLFEANAKYVIALNELGVEQARLAQLRALDPQVKVRQALAAMKRVEAEVSKAQTAIDLCTVRAKSAGTVERITISPGTTMGISTREPALWLIPEGKRIVRAEIEADFAHRVTPDLIGKTVTIYDHTDPRLTYSGTLRRISGTFLPKRSNGESLLSGNDTRVLEAIIEVEDPAPAKKPPLRVGQRVRVALGQ</sequence>
<name>A0A7V8VHH0_9BACT</name>
<dbReference type="Proteomes" id="UP000542342">
    <property type="component" value="Unassembled WGS sequence"/>
</dbReference>
<keyword evidence="6" id="KW-1185">Reference proteome</keyword>
<comment type="caution">
    <text evidence="5">The sequence shown here is derived from an EMBL/GenBank/DDBJ whole genome shotgun (WGS) entry which is preliminary data.</text>
</comment>
<evidence type="ECO:0000313" key="5">
    <source>
        <dbReference type="EMBL" id="MBA2227907.1"/>
    </source>
</evidence>
<evidence type="ECO:0000256" key="3">
    <source>
        <dbReference type="SAM" id="Coils"/>
    </source>
</evidence>
<evidence type="ECO:0000256" key="4">
    <source>
        <dbReference type="SAM" id="SignalP"/>
    </source>
</evidence>